<dbReference type="EMBL" id="LN890527">
    <property type="protein sequence ID" value="CUS23396.1"/>
    <property type="molecule type" value="Genomic_DNA"/>
</dbReference>
<feature type="transmembrane region" description="Helical" evidence="1">
    <location>
        <begin position="102"/>
        <end position="122"/>
    </location>
</feature>
<dbReference type="Proteomes" id="UP000236544">
    <property type="component" value="Unassembled WGS sequence"/>
</dbReference>
<feature type="transmembrane region" description="Helical" evidence="1">
    <location>
        <begin position="152"/>
        <end position="176"/>
    </location>
</feature>
<sequence>MARCVYHDVYDVYITRFHFQRCVLENLRSTKKRICRTRFAADTPAAGDFSMLRPTAIRVAPHMMWRATRAHSTAGLPFSSKLAALIAKTSPEQIYSYSVPRLVKFGSWTLSGVFLVYGVSFADWSLTSSLELYSEEAQQPPSSWWKHPKLLLAARIAGSALLTLIPLTLSSIAIYAPSRIVTAVSYVPHGACEITRGALFSGKLVSRVTNLSNIARNQKTKVYTGVGPQGTDDRASFAFLLTDAHRPAWDRFYIVNRSGRFWAQDGRIFDALFGGESVRSLERSNTAQAAAPPLTTSPVQRMIAAEKTRSKIHDHAGRAKNIVMRPK</sequence>
<protein>
    <submittedName>
        <fullName evidence="2">LAQU0S09e03818g1_1</fullName>
    </submittedName>
</protein>
<keyword evidence="1" id="KW-0472">Membrane</keyword>
<evidence type="ECO:0000313" key="3">
    <source>
        <dbReference type="Proteomes" id="UP000236544"/>
    </source>
</evidence>
<organism evidence="2 3">
    <name type="scientific">Lachancea quebecensis</name>
    <dbReference type="NCBI Taxonomy" id="1654605"/>
    <lineage>
        <taxon>Eukaryota</taxon>
        <taxon>Fungi</taxon>
        <taxon>Dikarya</taxon>
        <taxon>Ascomycota</taxon>
        <taxon>Saccharomycotina</taxon>
        <taxon>Saccharomycetes</taxon>
        <taxon>Saccharomycetales</taxon>
        <taxon>Saccharomycetaceae</taxon>
        <taxon>Lachancea</taxon>
    </lineage>
</organism>
<keyword evidence="1" id="KW-1133">Transmembrane helix</keyword>
<dbReference type="AlphaFoldDB" id="A0A0P1KUI7"/>
<proteinExistence type="predicted"/>
<accession>A0A0P1KUI7</accession>
<evidence type="ECO:0000313" key="2">
    <source>
        <dbReference type="EMBL" id="CUS23396.1"/>
    </source>
</evidence>
<keyword evidence="3" id="KW-1185">Reference proteome</keyword>
<name>A0A0P1KUI7_9SACH</name>
<keyword evidence="1" id="KW-0812">Transmembrane</keyword>
<dbReference type="OrthoDB" id="4083656at2759"/>
<evidence type="ECO:0000256" key="1">
    <source>
        <dbReference type="SAM" id="Phobius"/>
    </source>
</evidence>
<gene>
    <name evidence="2" type="ORF">LAQU0_S09e03818g</name>
</gene>
<reference evidence="3" key="1">
    <citation type="submission" date="2015-10" db="EMBL/GenBank/DDBJ databases">
        <authorList>
            <person name="Devillers H."/>
        </authorList>
    </citation>
    <scope>NUCLEOTIDE SEQUENCE [LARGE SCALE GENOMIC DNA]</scope>
</reference>